<feature type="compositionally biased region" description="Polar residues" evidence="1">
    <location>
        <begin position="242"/>
        <end position="268"/>
    </location>
</feature>
<sequence>MQGSYFLAVLSIFSWIVSAQAQTVTETKSNGPTVVVVFTSSNGGPASLTTITTLSGLPVPTNFTSSSSSRTPTVSSTVLESPHVKSPVAMVAGSLSGFIAIFAAVIVVIVVRRRRSGKRSRRRTSVIMALEAQHPGSFVGNVRVASPAHGDNVDSGGSDSGSFSARLPSARSSSGAGTTLHESGRSVKNSTKKSRSRNPSNPTKAIKNNRRSDDLELDWRDSNSPPFSRLDRTSNPLPPSPSQGSTVPTFNNSHHNTAINPTASTSAGTDAKPDSHLQDVYPPRVFLPPSQSSRTHMPDPSSTLNAAPGRPPPGNMPQGDLPPAYEDVR</sequence>
<feature type="transmembrane region" description="Helical" evidence="2">
    <location>
        <begin position="88"/>
        <end position="111"/>
    </location>
</feature>
<feature type="compositionally biased region" description="Low complexity" evidence="1">
    <location>
        <begin position="153"/>
        <end position="162"/>
    </location>
</feature>
<evidence type="ECO:0000313" key="4">
    <source>
        <dbReference type="EMBL" id="KDR86098.1"/>
    </source>
</evidence>
<evidence type="ECO:0000313" key="5">
    <source>
        <dbReference type="Proteomes" id="UP000027222"/>
    </source>
</evidence>
<reference evidence="5" key="1">
    <citation type="journal article" date="2014" name="Proc. Natl. Acad. Sci. U.S.A.">
        <title>Extensive sampling of basidiomycete genomes demonstrates inadequacy of the white-rot/brown-rot paradigm for wood decay fungi.</title>
        <authorList>
            <person name="Riley R."/>
            <person name="Salamov A.A."/>
            <person name="Brown D.W."/>
            <person name="Nagy L.G."/>
            <person name="Floudas D."/>
            <person name="Held B.W."/>
            <person name="Levasseur A."/>
            <person name="Lombard V."/>
            <person name="Morin E."/>
            <person name="Otillar R."/>
            <person name="Lindquist E.A."/>
            <person name="Sun H."/>
            <person name="LaButti K.M."/>
            <person name="Schmutz J."/>
            <person name="Jabbour D."/>
            <person name="Luo H."/>
            <person name="Baker S.E."/>
            <person name="Pisabarro A.G."/>
            <person name="Walton J.D."/>
            <person name="Blanchette R.A."/>
            <person name="Henrissat B."/>
            <person name="Martin F."/>
            <person name="Cullen D."/>
            <person name="Hibbett D.S."/>
            <person name="Grigoriev I.V."/>
        </authorList>
    </citation>
    <scope>NUCLEOTIDE SEQUENCE [LARGE SCALE GENOMIC DNA]</scope>
    <source>
        <strain evidence="5">CBS 339.88</strain>
    </source>
</reference>
<feature type="compositionally biased region" description="Polar residues" evidence="1">
    <location>
        <begin position="289"/>
        <end position="305"/>
    </location>
</feature>
<keyword evidence="2" id="KW-1133">Transmembrane helix</keyword>
<organism evidence="4 5">
    <name type="scientific">Galerina marginata (strain CBS 339.88)</name>
    <dbReference type="NCBI Taxonomy" id="685588"/>
    <lineage>
        <taxon>Eukaryota</taxon>
        <taxon>Fungi</taxon>
        <taxon>Dikarya</taxon>
        <taxon>Basidiomycota</taxon>
        <taxon>Agaricomycotina</taxon>
        <taxon>Agaricomycetes</taxon>
        <taxon>Agaricomycetidae</taxon>
        <taxon>Agaricales</taxon>
        <taxon>Agaricineae</taxon>
        <taxon>Strophariaceae</taxon>
        <taxon>Galerina</taxon>
    </lineage>
</organism>
<evidence type="ECO:0000256" key="3">
    <source>
        <dbReference type="SAM" id="SignalP"/>
    </source>
</evidence>
<dbReference type="OrthoDB" id="10633768at2759"/>
<feature type="region of interest" description="Disordered" evidence="1">
    <location>
        <begin position="141"/>
        <end position="329"/>
    </location>
</feature>
<dbReference type="Proteomes" id="UP000027222">
    <property type="component" value="Unassembled WGS sequence"/>
</dbReference>
<dbReference type="HOGENOM" id="CLU_844801_0_0_1"/>
<feature type="compositionally biased region" description="Basic and acidic residues" evidence="1">
    <location>
        <begin position="210"/>
        <end position="221"/>
    </location>
</feature>
<feature type="signal peptide" evidence="3">
    <location>
        <begin position="1"/>
        <end position="21"/>
    </location>
</feature>
<evidence type="ECO:0008006" key="6">
    <source>
        <dbReference type="Google" id="ProtNLM"/>
    </source>
</evidence>
<feature type="compositionally biased region" description="Polar residues" evidence="1">
    <location>
        <begin position="170"/>
        <end position="189"/>
    </location>
</feature>
<protein>
    <recommendedName>
        <fullName evidence="6">Mid2 domain-containing protein</fullName>
    </recommendedName>
</protein>
<keyword evidence="5" id="KW-1185">Reference proteome</keyword>
<dbReference type="EMBL" id="KL142367">
    <property type="protein sequence ID" value="KDR86098.1"/>
    <property type="molecule type" value="Genomic_DNA"/>
</dbReference>
<proteinExistence type="predicted"/>
<feature type="chain" id="PRO_5001649385" description="Mid2 domain-containing protein" evidence="3">
    <location>
        <begin position="22"/>
        <end position="329"/>
    </location>
</feature>
<name>A0A067U3S3_GALM3</name>
<evidence type="ECO:0000256" key="1">
    <source>
        <dbReference type="SAM" id="MobiDB-lite"/>
    </source>
</evidence>
<keyword evidence="2" id="KW-0812">Transmembrane</keyword>
<gene>
    <name evidence="4" type="ORF">GALMADRAFT_219109</name>
</gene>
<evidence type="ECO:0000256" key="2">
    <source>
        <dbReference type="SAM" id="Phobius"/>
    </source>
</evidence>
<dbReference type="AlphaFoldDB" id="A0A067U3S3"/>
<keyword evidence="2" id="KW-0472">Membrane</keyword>
<accession>A0A067U3S3</accession>
<keyword evidence="3" id="KW-0732">Signal</keyword>